<comment type="similarity">
    <text evidence="1">Belongs to the peptidase C48 family.</text>
</comment>
<sequence length="238" mass="27705">MSKLLSHENELLDRPHVFSLRLLRVSTRSQIVLRKLNRVKKFCKDDLLIVPAMELGPISIDSKMWWYTLKQIATPLTDQHIDAMFYFLRMGMKLSGSNHTRSTTTECYFDYKIRHFDIANWHLDVYNSAYKTIRDVVVMEAIQPHLNIIPHLLRQSKVLKFEVPDSPLSSRICKGTPQQTNGGDCGIFIVKYAEYIHEMKISTMPNPFDTKLARHNMAVQIYKHAIEKTDVHCSQSIR</sequence>
<dbReference type="GO" id="GO:0006508">
    <property type="term" value="P:proteolysis"/>
    <property type="evidence" value="ECO:0007669"/>
    <property type="project" value="UniProtKB-KW"/>
</dbReference>
<dbReference type="Pfam" id="PF02902">
    <property type="entry name" value="Peptidase_C48"/>
    <property type="match status" value="1"/>
</dbReference>
<gene>
    <name evidence="5" type="ORF">Adt_33631</name>
</gene>
<evidence type="ECO:0000313" key="5">
    <source>
        <dbReference type="EMBL" id="KAL2480665.1"/>
    </source>
</evidence>
<feature type="domain" description="Ubiquitin-like protease family profile" evidence="4">
    <location>
        <begin position="1"/>
        <end position="196"/>
    </location>
</feature>
<dbReference type="SUPFAM" id="SSF54001">
    <property type="entry name" value="Cysteine proteinases"/>
    <property type="match status" value="1"/>
</dbReference>
<evidence type="ECO:0000256" key="3">
    <source>
        <dbReference type="ARBA" id="ARBA00022801"/>
    </source>
</evidence>
<dbReference type="PROSITE" id="PS50600">
    <property type="entry name" value="ULP_PROTEASE"/>
    <property type="match status" value="1"/>
</dbReference>
<organism evidence="5 6">
    <name type="scientific">Abeliophyllum distichum</name>
    <dbReference type="NCBI Taxonomy" id="126358"/>
    <lineage>
        <taxon>Eukaryota</taxon>
        <taxon>Viridiplantae</taxon>
        <taxon>Streptophyta</taxon>
        <taxon>Embryophyta</taxon>
        <taxon>Tracheophyta</taxon>
        <taxon>Spermatophyta</taxon>
        <taxon>Magnoliopsida</taxon>
        <taxon>eudicotyledons</taxon>
        <taxon>Gunneridae</taxon>
        <taxon>Pentapetalae</taxon>
        <taxon>asterids</taxon>
        <taxon>lamiids</taxon>
        <taxon>Lamiales</taxon>
        <taxon>Oleaceae</taxon>
        <taxon>Forsythieae</taxon>
        <taxon>Abeliophyllum</taxon>
    </lineage>
</organism>
<comment type="caution">
    <text evidence="5">The sequence shown here is derived from an EMBL/GenBank/DDBJ whole genome shotgun (WGS) entry which is preliminary data.</text>
</comment>
<evidence type="ECO:0000256" key="2">
    <source>
        <dbReference type="ARBA" id="ARBA00022670"/>
    </source>
</evidence>
<dbReference type="Proteomes" id="UP001604336">
    <property type="component" value="Unassembled WGS sequence"/>
</dbReference>
<dbReference type="Gene3D" id="3.40.395.10">
    <property type="entry name" value="Adenoviral Proteinase, Chain A"/>
    <property type="match status" value="1"/>
</dbReference>
<name>A0ABD1QWS8_9LAMI</name>
<dbReference type="InterPro" id="IPR003653">
    <property type="entry name" value="Peptidase_C48_C"/>
</dbReference>
<accession>A0ABD1QWS8</accession>
<dbReference type="GO" id="GO:0008233">
    <property type="term" value="F:peptidase activity"/>
    <property type="evidence" value="ECO:0007669"/>
    <property type="project" value="UniProtKB-KW"/>
</dbReference>
<dbReference type="InterPro" id="IPR038765">
    <property type="entry name" value="Papain-like_cys_pep_sf"/>
</dbReference>
<keyword evidence="2" id="KW-0645">Protease</keyword>
<evidence type="ECO:0000256" key="1">
    <source>
        <dbReference type="ARBA" id="ARBA00005234"/>
    </source>
</evidence>
<keyword evidence="6" id="KW-1185">Reference proteome</keyword>
<evidence type="ECO:0000313" key="6">
    <source>
        <dbReference type="Proteomes" id="UP001604336"/>
    </source>
</evidence>
<evidence type="ECO:0000259" key="4">
    <source>
        <dbReference type="PROSITE" id="PS50600"/>
    </source>
</evidence>
<proteinExistence type="inferred from homology"/>
<reference evidence="6" key="1">
    <citation type="submission" date="2024-07" db="EMBL/GenBank/DDBJ databases">
        <title>Two chromosome-level genome assemblies of Korean endemic species Abeliophyllum distichum and Forsythia ovata (Oleaceae).</title>
        <authorList>
            <person name="Jang H."/>
        </authorList>
    </citation>
    <scope>NUCLEOTIDE SEQUENCE [LARGE SCALE GENOMIC DNA]</scope>
</reference>
<protein>
    <recommendedName>
        <fullName evidence="4">Ubiquitin-like protease family profile domain-containing protein</fullName>
    </recommendedName>
</protein>
<keyword evidence="3" id="KW-0378">Hydrolase</keyword>
<dbReference type="EMBL" id="JBFOLK010000010">
    <property type="protein sequence ID" value="KAL2480665.1"/>
    <property type="molecule type" value="Genomic_DNA"/>
</dbReference>
<dbReference type="AlphaFoldDB" id="A0ABD1QWS8"/>